<dbReference type="PROSITE" id="PS51257">
    <property type="entry name" value="PROKAR_LIPOPROTEIN"/>
    <property type="match status" value="1"/>
</dbReference>
<evidence type="ECO:0000313" key="3">
    <source>
        <dbReference type="EMBL" id="MBB4761592.1"/>
    </source>
</evidence>
<gene>
    <name evidence="3" type="ORF">BJ971_002148</name>
</gene>
<dbReference type="InterPro" id="IPR002509">
    <property type="entry name" value="NODB_dom"/>
</dbReference>
<accession>A0A7W7HVK0</accession>
<dbReference type="AlphaFoldDB" id="A0A7W7HVK0"/>
<keyword evidence="4" id="KW-1185">Reference proteome</keyword>
<dbReference type="PROSITE" id="PS51677">
    <property type="entry name" value="NODB"/>
    <property type="match status" value="1"/>
</dbReference>
<feature type="compositionally biased region" description="Basic residues" evidence="1">
    <location>
        <begin position="83"/>
        <end position="92"/>
    </location>
</feature>
<feature type="domain" description="NodB homology" evidence="2">
    <location>
        <begin position="92"/>
        <end position="293"/>
    </location>
</feature>
<dbReference type="Gene3D" id="3.20.20.370">
    <property type="entry name" value="Glycoside hydrolase/deacetylase"/>
    <property type="match status" value="1"/>
</dbReference>
<dbReference type="InterPro" id="IPR011330">
    <property type="entry name" value="Glyco_hydro/deAcase_b/a-brl"/>
</dbReference>
<dbReference type="GO" id="GO:0016810">
    <property type="term" value="F:hydrolase activity, acting on carbon-nitrogen (but not peptide) bonds"/>
    <property type="evidence" value="ECO:0007669"/>
    <property type="project" value="InterPro"/>
</dbReference>
<feature type="region of interest" description="Disordered" evidence="1">
    <location>
        <begin position="43"/>
        <end position="92"/>
    </location>
</feature>
<organism evidence="3 4">
    <name type="scientific">Actinoplanes digitatis</name>
    <dbReference type="NCBI Taxonomy" id="1868"/>
    <lineage>
        <taxon>Bacteria</taxon>
        <taxon>Bacillati</taxon>
        <taxon>Actinomycetota</taxon>
        <taxon>Actinomycetes</taxon>
        <taxon>Micromonosporales</taxon>
        <taxon>Micromonosporaceae</taxon>
        <taxon>Actinoplanes</taxon>
    </lineage>
</organism>
<evidence type="ECO:0000259" key="2">
    <source>
        <dbReference type="PROSITE" id="PS51677"/>
    </source>
</evidence>
<dbReference type="GO" id="GO:0005975">
    <property type="term" value="P:carbohydrate metabolic process"/>
    <property type="evidence" value="ECO:0007669"/>
    <property type="project" value="InterPro"/>
</dbReference>
<name>A0A7W7HVK0_9ACTN</name>
<dbReference type="Pfam" id="PF01522">
    <property type="entry name" value="Polysacc_deac_1"/>
    <property type="match status" value="1"/>
</dbReference>
<dbReference type="PANTHER" id="PTHR10587:SF134">
    <property type="entry name" value="SECRETED PROTEIN"/>
    <property type="match status" value="1"/>
</dbReference>
<reference evidence="3 4" key="1">
    <citation type="submission" date="2020-08" db="EMBL/GenBank/DDBJ databases">
        <title>Sequencing the genomes of 1000 actinobacteria strains.</title>
        <authorList>
            <person name="Klenk H.-P."/>
        </authorList>
    </citation>
    <scope>NUCLEOTIDE SEQUENCE [LARGE SCALE GENOMIC DNA]</scope>
    <source>
        <strain evidence="3 4">DSM 43149</strain>
    </source>
</reference>
<protein>
    <submittedName>
        <fullName evidence="3">Peptidoglycan/xylan/chitin deacetylase (PgdA/CDA1 family)</fullName>
    </submittedName>
</protein>
<dbReference type="Proteomes" id="UP000578112">
    <property type="component" value="Unassembled WGS sequence"/>
</dbReference>
<feature type="compositionally biased region" description="Low complexity" evidence="1">
    <location>
        <begin position="43"/>
        <end position="68"/>
    </location>
</feature>
<evidence type="ECO:0000313" key="4">
    <source>
        <dbReference type="Proteomes" id="UP000578112"/>
    </source>
</evidence>
<proteinExistence type="predicted"/>
<sequence>MSITGRVVAFCVVVVLAGCGAEDARPEALPASAAVTPSAAAPSTAAPSAAAPSAAAPSAPTLEAAPAPVARPGERPPGALPPVRRHGPRGPKRVALTFDADMTDAMIARLRRGAVTSYANLTLLGQLEQGEIPATFFVTGQWAEQYPQVMRRIAGNPRFEVANHSYEHAAFTAGCYTLPQLPAAKMTDDVARTFRTLEPFGGRQTRYFRFPGLCHDRAALRALAPLGVTVIDGDVVSGDPFARSAAPVVRAVLSQVRPGSIVIMHLTEANARYTDEALPKILAGLRERGLEPVTLSELLGERPAPATPPSADPTVG</sequence>
<dbReference type="SUPFAM" id="SSF88713">
    <property type="entry name" value="Glycoside hydrolase/deacetylase"/>
    <property type="match status" value="1"/>
</dbReference>
<dbReference type="RefSeq" id="WP_184992082.1">
    <property type="nucleotide sequence ID" value="NZ_BOMK01000001.1"/>
</dbReference>
<comment type="caution">
    <text evidence="3">The sequence shown here is derived from an EMBL/GenBank/DDBJ whole genome shotgun (WGS) entry which is preliminary data.</text>
</comment>
<dbReference type="EMBL" id="JACHNH010000001">
    <property type="protein sequence ID" value="MBB4761592.1"/>
    <property type="molecule type" value="Genomic_DNA"/>
</dbReference>
<dbReference type="PANTHER" id="PTHR10587">
    <property type="entry name" value="GLYCOSYL TRANSFERASE-RELATED"/>
    <property type="match status" value="1"/>
</dbReference>
<evidence type="ECO:0000256" key="1">
    <source>
        <dbReference type="SAM" id="MobiDB-lite"/>
    </source>
</evidence>
<dbReference type="InterPro" id="IPR050248">
    <property type="entry name" value="Polysacc_deacetylase_ArnD"/>
</dbReference>